<dbReference type="Pfam" id="PF22785">
    <property type="entry name" value="Tc-R-P"/>
    <property type="match status" value="1"/>
</dbReference>
<dbReference type="PROSITE" id="PS51182">
    <property type="entry name" value="C2_TENSIN"/>
    <property type="match status" value="1"/>
</dbReference>
<reference evidence="14" key="1">
    <citation type="journal article" date="2023" name="Science">
        <title>Genome structures resolve the early diversification of teleost fishes.</title>
        <authorList>
            <person name="Parey E."/>
            <person name="Louis A."/>
            <person name="Montfort J."/>
            <person name="Bouchez O."/>
            <person name="Roques C."/>
            <person name="Iampietro C."/>
            <person name="Lluch J."/>
            <person name="Castinel A."/>
            <person name="Donnadieu C."/>
            <person name="Desvignes T."/>
            <person name="Floi Bucao C."/>
            <person name="Jouanno E."/>
            <person name="Wen M."/>
            <person name="Mejri S."/>
            <person name="Dirks R."/>
            <person name="Jansen H."/>
            <person name="Henkel C."/>
            <person name="Chen W.J."/>
            <person name="Zahm M."/>
            <person name="Cabau C."/>
            <person name="Klopp C."/>
            <person name="Thompson A.W."/>
            <person name="Robinson-Rechavi M."/>
            <person name="Braasch I."/>
            <person name="Lecointre G."/>
            <person name="Bobe J."/>
            <person name="Postlethwait J.H."/>
            <person name="Berthelot C."/>
            <person name="Roest Crollius H."/>
            <person name="Guiguen Y."/>
        </authorList>
    </citation>
    <scope>NUCLEOTIDE SEQUENCE</scope>
    <source>
        <strain evidence="14">WJC10195</strain>
    </source>
</reference>
<dbReference type="EMBL" id="JAINUF010000003">
    <property type="protein sequence ID" value="KAJ8368590.1"/>
    <property type="molecule type" value="Genomic_DNA"/>
</dbReference>
<dbReference type="InterPro" id="IPR029021">
    <property type="entry name" value="Prot-tyrosine_phosphatase-like"/>
</dbReference>
<dbReference type="PROSITE" id="PS51181">
    <property type="entry name" value="PPASE_TENSIN"/>
    <property type="match status" value="1"/>
</dbReference>
<dbReference type="Pfam" id="PF10409">
    <property type="entry name" value="PTEN_C2"/>
    <property type="match status" value="1"/>
</dbReference>
<keyword evidence="8" id="KW-0966">Cell projection</keyword>
<dbReference type="Proteomes" id="UP001152622">
    <property type="component" value="Chromosome 3"/>
</dbReference>
<dbReference type="PROSITE" id="PS50056">
    <property type="entry name" value="TYR_PHOSPHATASE_2"/>
    <property type="match status" value="1"/>
</dbReference>
<dbReference type="FunFam" id="3.90.190.10:FF:000053">
    <property type="entry name" value="Phosphatidylinositol 3,4,5-trisphosphate 3-phosphatase TPTE2"/>
    <property type="match status" value="1"/>
</dbReference>
<dbReference type="SUPFAM" id="SSF81324">
    <property type="entry name" value="Voltage-gated potassium channels"/>
    <property type="match status" value="1"/>
</dbReference>
<dbReference type="InterPro" id="IPR016130">
    <property type="entry name" value="Tyr_Pase_AS"/>
</dbReference>
<dbReference type="PANTHER" id="PTHR12305">
    <property type="entry name" value="PHOSPHATASE WITH HOMOLOGY TO TENSIN"/>
    <property type="match status" value="1"/>
</dbReference>
<dbReference type="AlphaFoldDB" id="A0A9Q1FWN3"/>
<dbReference type="InterPro" id="IPR000387">
    <property type="entry name" value="Tyr_Pase_dom"/>
</dbReference>
<evidence type="ECO:0000313" key="14">
    <source>
        <dbReference type="EMBL" id="KAJ8368590.1"/>
    </source>
</evidence>
<evidence type="ECO:0000256" key="10">
    <source>
        <dbReference type="SAM" id="Phobius"/>
    </source>
</evidence>
<evidence type="ECO:0000256" key="8">
    <source>
        <dbReference type="ARBA" id="ARBA00023273"/>
    </source>
</evidence>
<dbReference type="InterPro" id="IPR035892">
    <property type="entry name" value="C2_domain_sf"/>
</dbReference>
<evidence type="ECO:0000256" key="7">
    <source>
        <dbReference type="ARBA" id="ARBA00023136"/>
    </source>
</evidence>
<proteinExistence type="inferred from homology"/>
<dbReference type="SUPFAM" id="SSF49562">
    <property type="entry name" value="C2 domain (Calcium/lipid-binding domain, CaLB)"/>
    <property type="match status" value="1"/>
</dbReference>
<dbReference type="SUPFAM" id="SSF52799">
    <property type="entry name" value="(Phosphotyrosine protein) phosphatases II"/>
    <property type="match status" value="1"/>
</dbReference>
<evidence type="ECO:0000256" key="1">
    <source>
        <dbReference type="ARBA" id="ARBA00004141"/>
    </source>
</evidence>
<dbReference type="InterPro" id="IPR005821">
    <property type="entry name" value="Ion_trans_dom"/>
</dbReference>
<dbReference type="InterPro" id="IPR045102">
    <property type="entry name" value="PTP_VSP_TPTE"/>
</dbReference>
<evidence type="ECO:0000313" key="15">
    <source>
        <dbReference type="Proteomes" id="UP001152622"/>
    </source>
</evidence>
<dbReference type="CDD" id="cd14510">
    <property type="entry name" value="PTP_VSP_TPTE"/>
    <property type="match status" value="1"/>
</dbReference>
<comment type="subcellular location">
    <subcellularLocation>
        <location evidence="2">Cell projection</location>
    </subcellularLocation>
    <subcellularLocation>
        <location evidence="1">Membrane</location>
        <topology evidence="1">Multi-pass membrane protein</topology>
    </subcellularLocation>
</comment>
<feature type="transmembrane region" description="Helical" evidence="10">
    <location>
        <begin position="93"/>
        <end position="111"/>
    </location>
</feature>
<dbReference type="GO" id="GO:0005829">
    <property type="term" value="C:cytosol"/>
    <property type="evidence" value="ECO:0007669"/>
    <property type="project" value="TreeGrafter"/>
</dbReference>
<dbReference type="GO" id="GO:0005216">
    <property type="term" value="F:monoatomic ion channel activity"/>
    <property type="evidence" value="ECO:0007669"/>
    <property type="project" value="InterPro"/>
</dbReference>
<keyword evidence="4 10" id="KW-0812">Transmembrane</keyword>
<evidence type="ECO:0000256" key="3">
    <source>
        <dbReference type="ARBA" id="ARBA00007881"/>
    </source>
</evidence>
<evidence type="ECO:0000259" key="11">
    <source>
        <dbReference type="PROSITE" id="PS50056"/>
    </source>
</evidence>
<dbReference type="GO" id="GO:0016020">
    <property type="term" value="C:membrane"/>
    <property type="evidence" value="ECO:0007669"/>
    <property type="project" value="UniProtKB-SubCell"/>
</dbReference>
<accession>A0A9Q1FWN3</accession>
<protein>
    <recommendedName>
        <fullName evidence="16">Phosphatidylinositol-3,4,5-trisphosphate 3-phosphatase</fullName>
    </recommendedName>
</protein>
<feature type="region of interest" description="Disordered" evidence="9">
    <location>
        <begin position="1"/>
        <end position="35"/>
    </location>
</feature>
<evidence type="ECO:0000256" key="6">
    <source>
        <dbReference type="ARBA" id="ARBA00022989"/>
    </source>
</evidence>
<comment type="similarity">
    <text evidence="3">Belongs to the PTEN phosphatase protein family.</text>
</comment>
<evidence type="ECO:0000256" key="9">
    <source>
        <dbReference type="SAM" id="MobiDB-lite"/>
    </source>
</evidence>
<feature type="domain" description="Tyrosine specific protein phosphatases" evidence="11">
    <location>
        <begin position="277"/>
        <end position="337"/>
    </location>
</feature>
<evidence type="ECO:0000259" key="13">
    <source>
        <dbReference type="PROSITE" id="PS51182"/>
    </source>
</evidence>
<sequence>MTSVRFNPEPKEVNGTGSEENTEASVNIDDGKEDNVDPDTMYHQIRKKIAPFVMSFGFRVFGVVLIFVDIALVIADLSLPARSRQVGDALEGVSLAISFIFLSDVLLRVYVEGFKVYFSSRLNIVDACIVVVTLIVTMFYTFSELSGASLIPRVVSFLRALRIIILVRIIRLAPQKKELEKVTRRMVSENKRRYQKDGFDLDLTYVTDRIIAMSFPSSGKQSFYRNPIKEVARFLDTKHEDHYKVYNLCSEKGYDPQTFHYRVARIFIDDHNVPSLEDMLKYTANVREWMLADPKNIIAIHCKGGKGRTGTMVCVWLIDSDQFENAQESLDYFGERRTDKSMSSKFQGVETPSQSRYVGYYEIMKNMYDRQLPPEKSLQIRSIEIHSILGVGKGDGRDLSVKIIVKKETVFQCVCATQDNCTILPDTANNTVVIGFQEGPVVSGDVKVMFTSSAGLPKGYENCPFYFWFNTSFVENNRLHLSRDELDNPHKPKTWDIYQEDFGLTLSFCEV</sequence>
<dbReference type="Gene3D" id="1.20.120.350">
    <property type="entry name" value="Voltage-gated potassium channels. Chain C"/>
    <property type="match status" value="1"/>
</dbReference>
<keyword evidence="7 10" id="KW-0472">Membrane</keyword>
<evidence type="ECO:0008006" key="16">
    <source>
        <dbReference type="Google" id="ProtNLM"/>
    </source>
</evidence>
<keyword evidence="5" id="KW-0378">Hydrolase</keyword>
<dbReference type="Gene3D" id="3.90.190.10">
    <property type="entry name" value="Protein tyrosine phosphatase superfamily"/>
    <property type="match status" value="1"/>
</dbReference>
<dbReference type="InterPro" id="IPR027359">
    <property type="entry name" value="Volt_channel_dom_sf"/>
</dbReference>
<comment type="caution">
    <text evidence="14">The sequence shown here is derived from an EMBL/GenBank/DDBJ whole genome shotgun (WGS) entry which is preliminary data.</text>
</comment>
<feature type="transmembrane region" description="Helical" evidence="10">
    <location>
        <begin position="123"/>
        <end position="142"/>
    </location>
</feature>
<feature type="domain" description="Phosphatase tensin-type" evidence="12">
    <location>
        <begin position="192"/>
        <end position="368"/>
    </location>
</feature>
<dbReference type="SMART" id="SM01326">
    <property type="entry name" value="PTEN_C2"/>
    <property type="match status" value="1"/>
</dbReference>
<dbReference type="PROSITE" id="PS00383">
    <property type="entry name" value="TYR_PHOSPHATASE_1"/>
    <property type="match status" value="1"/>
</dbReference>
<dbReference type="InterPro" id="IPR003595">
    <property type="entry name" value="Tyr_Pase_cat"/>
</dbReference>
<dbReference type="InterPro" id="IPR051281">
    <property type="entry name" value="Dual-spec_lipid-protein_phosph"/>
</dbReference>
<gene>
    <name evidence="14" type="ORF">SKAU_G00086180</name>
</gene>
<dbReference type="SMART" id="SM00404">
    <property type="entry name" value="PTPc_motif"/>
    <property type="match status" value="1"/>
</dbReference>
<dbReference type="FunFam" id="2.60.40.1110:FF:000004">
    <property type="entry name" value="Voltage-sensor containing phosphatase"/>
    <property type="match status" value="1"/>
</dbReference>
<name>A0A9Q1FWN3_SYNKA</name>
<dbReference type="InterPro" id="IPR029023">
    <property type="entry name" value="Tensin_phosphatase"/>
</dbReference>
<feature type="transmembrane region" description="Helical" evidence="10">
    <location>
        <begin position="49"/>
        <end position="73"/>
    </location>
</feature>
<evidence type="ECO:0000256" key="4">
    <source>
        <dbReference type="ARBA" id="ARBA00022692"/>
    </source>
</evidence>
<dbReference type="GO" id="GO:0016314">
    <property type="term" value="F:phosphatidylinositol-3,4,5-trisphosphate 3-phosphatase activity"/>
    <property type="evidence" value="ECO:0007669"/>
    <property type="project" value="TreeGrafter"/>
</dbReference>
<dbReference type="PANTHER" id="PTHR12305:SF60">
    <property type="entry name" value="PHOSPHATIDYLINOSITOL 3,4,5-TRISPHOSPHATE 3-PHOSPHATASE TPTE2-RELATED"/>
    <property type="match status" value="1"/>
</dbReference>
<evidence type="ECO:0000256" key="2">
    <source>
        <dbReference type="ARBA" id="ARBA00004316"/>
    </source>
</evidence>
<keyword evidence="15" id="KW-1185">Reference proteome</keyword>
<keyword evidence="6 10" id="KW-1133">Transmembrane helix</keyword>
<dbReference type="GO" id="GO:0042995">
    <property type="term" value="C:cell projection"/>
    <property type="evidence" value="ECO:0007669"/>
    <property type="project" value="UniProtKB-SubCell"/>
</dbReference>
<dbReference type="Gene3D" id="2.60.40.1110">
    <property type="match status" value="1"/>
</dbReference>
<organism evidence="14 15">
    <name type="scientific">Synaphobranchus kaupii</name>
    <name type="common">Kaup's arrowtooth eel</name>
    <dbReference type="NCBI Taxonomy" id="118154"/>
    <lineage>
        <taxon>Eukaryota</taxon>
        <taxon>Metazoa</taxon>
        <taxon>Chordata</taxon>
        <taxon>Craniata</taxon>
        <taxon>Vertebrata</taxon>
        <taxon>Euteleostomi</taxon>
        <taxon>Actinopterygii</taxon>
        <taxon>Neopterygii</taxon>
        <taxon>Teleostei</taxon>
        <taxon>Anguilliformes</taxon>
        <taxon>Synaphobranchidae</taxon>
        <taxon>Synaphobranchus</taxon>
    </lineage>
</organism>
<feature type="domain" description="C2 tensin-type" evidence="13">
    <location>
        <begin position="375"/>
        <end position="511"/>
    </location>
</feature>
<feature type="compositionally biased region" description="Polar residues" evidence="9">
    <location>
        <begin position="15"/>
        <end position="25"/>
    </location>
</feature>
<evidence type="ECO:0000259" key="12">
    <source>
        <dbReference type="PROSITE" id="PS51181"/>
    </source>
</evidence>
<dbReference type="Pfam" id="PF00520">
    <property type="entry name" value="Ion_trans"/>
    <property type="match status" value="1"/>
</dbReference>
<dbReference type="OrthoDB" id="16692at2759"/>
<dbReference type="InterPro" id="IPR014020">
    <property type="entry name" value="Tensin_C2-dom"/>
</dbReference>
<evidence type="ECO:0000256" key="5">
    <source>
        <dbReference type="ARBA" id="ARBA00022801"/>
    </source>
</evidence>